<sequence>MAEEALKAAKTDRRTAKGTLTRCGKSLAKLIEAKRPEQEVRDGLSKLQLAFDTLVEKHENYSRLLEDDGEFEEEGWMGECQENFMSMEMGAKMYLDSFLSKGKTPLKTYDTSAASKTKNKSDAEQGSSGIPSMQIDDDAPSVSSGDNNHPINTQQSTSSGDWNPVH</sequence>
<feature type="region of interest" description="Disordered" evidence="1">
    <location>
        <begin position="106"/>
        <end position="166"/>
    </location>
</feature>
<organism evidence="2 3">
    <name type="scientific">Porites lobata</name>
    <dbReference type="NCBI Taxonomy" id="104759"/>
    <lineage>
        <taxon>Eukaryota</taxon>
        <taxon>Metazoa</taxon>
        <taxon>Cnidaria</taxon>
        <taxon>Anthozoa</taxon>
        <taxon>Hexacorallia</taxon>
        <taxon>Scleractinia</taxon>
        <taxon>Fungiina</taxon>
        <taxon>Poritidae</taxon>
        <taxon>Porites</taxon>
    </lineage>
</organism>
<feature type="compositionally biased region" description="Polar residues" evidence="1">
    <location>
        <begin position="141"/>
        <end position="166"/>
    </location>
</feature>
<dbReference type="Proteomes" id="UP001159405">
    <property type="component" value="Unassembled WGS sequence"/>
</dbReference>
<gene>
    <name evidence="2" type="ORF">PLOB_00033168</name>
</gene>
<reference evidence="2 3" key="1">
    <citation type="submission" date="2022-05" db="EMBL/GenBank/DDBJ databases">
        <authorList>
            <consortium name="Genoscope - CEA"/>
            <person name="William W."/>
        </authorList>
    </citation>
    <scope>NUCLEOTIDE SEQUENCE [LARGE SCALE GENOMIC DNA]</scope>
</reference>
<keyword evidence="3" id="KW-1185">Reference proteome</keyword>
<evidence type="ECO:0000313" key="2">
    <source>
        <dbReference type="EMBL" id="CAH3127736.1"/>
    </source>
</evidence>
<proteinExistence type="predicted"/>
<dbReference type="EMBL" id="CALNXK010000044">
    <property type="protein sequence ID" value="CAH3127736.1"/>
    <property type="molecule type" value="Genomic_DNA"/>
</dbReference>
<protein>
    <submittedName>
        <fullName evidence="2">Uncharacterized protein</fullName>
    </submittedName>
</protein>
<evidence type="ECO:0000313" key="3">
    <source>
        <dbReference type="Proteomes" id="UP001159405"/>
    </source>
</evidence>
<name>A0ABN8P0F0_9CNID</name>
<evidence type="ECO:0000256" key="1">
    <source>
        <dbReference type="SAM" id="MobiDB-lite"/>
    </source>
</evidence>
<accession>A0ABN8P0F0</accession>
<comment type="caution">
    <text evidence="2">The sequence shown here is derived from an EMBL/GenBank/DDBJ whole genome shotgun (WGS) entry which is preliminary data.</text>
</comment>